<dbReference type="PANTHER" id="PTHR24329">
    <property type="entry name" value="HOMEOBOX PROTEIN ARISTALESS"/>
    <property type="match status" value="1"/>
</dbReference>
<evidence type="ECO:0000256" key="6">
    <source>
        <dbReference type="RuleBase" id="RU000682"/>
    </source>
</evidence>
<dbReference type="SMART" id="SM00389">
    <property type="entry name" value="HOX"/>
    <property type="match status" value="1"/>
</dbReference>
<dbReference type="EMBL" id="NCKV01005416">
    <property type="protein sequence ID" value="RWS24080.1"/>
    <property type="molecule type" value="Genomic_DNA"/>
</dbReference>
<evidence type="ECO:0000259" key="8">
    <source>
        <dbReference type="PROSITE" id="PS50071"/>
    </source>
</evidence>
<evidence type="ECO:0000313" key="10">
    <source>
        <dbReference type="Proteomes" id="UP000288716"/>
    </source>
</evidence>
<reference evidence="9 10" key="1">
    <citation type="journal article" date="2018" name="Gigascience">
        <title>Genomes of trombidid mites reveal novel predicted allergens and laterally-transferred genes associated with secondary metabolism.</title>
        <authorList>
            <person name="Dong X."/>
            <person name="Chaisiri K."/>
            <person name="Xia D."/>
            <person name="Armstrong S.D."/>
            <person name="Fang Y."/>
            <person name="Donnelly M.J."/>
            <person name="Kadowaki T."/>
            <person name="McGarry J.W."/>
            <person name="Darby A.C."/>
            <person name="Makepeace B.L."/>
        </authorList>
    </citation>
    <scope>NUCLEOTIDE SEQUENCE [LARGE SCALE GENOMIC DNA]</scope>
    <source>
        <strain evidence="9">UoL-UT</strain>
    </source>
</reference>
<dbReference type="FunFam" id="1.10.10.60:FF:000252">
    <property type="entry name" value="Retinal homeobox protein Rx-B"/>
    <property type="match status" value="1"/>
</dbReference>
<gene>
    <name evidence="9" type="ORF">B4U80_09665</name>
</gene>
<feature type="domain" description="Homeobox" evidence="8">
    <location>
        <begin position="126"/>
        <end position="186"/>
    </location>
</feature>
<dbReference type="Pfam" id="PF00046">
    <property type="entry name" value="Homeodomain"/>
    <property type="match status" value="1"/>
</dbReference>
<dbReference type="Gene3D" id="1.10.10.60">
    <property type="entry name" value="Homeodomain-like"/>
    <property type="match status" value="1"/>
</dbReference>
<keyword evidence="2 5" id="KW-0238">DNA-binding</keyword>
<accession>A0A443S9A2</accession>
<sequence>MLRENDIMLGLSHQSQSQSQQSNSELSNSPSSYYTNAVTTSNSFYTPNITVPSQVPLPQIMQRQDSLQTTLPNMTSFYTRDSTFLTMNDATKGKRTAIENNNKSQSNIGSQNSNSNNSKVTNNNSAKKKKTRTTFTGYQLEELEKAFQRAPYPDVFAREELALRLNLSESRVQVWFQNRRAKWRKREPPRKSFLHTTLATASNLTSLSKSLSNPSISGNNATPVATSIAIQQPLQPSQYSTHNQSQSFVAHSFDPSWSFQNYDFTSIHPSQSNYASNISNGNFSNFCAGPIIQNYDTNAALMSNSRFLSPIYDDGITQESVLQKVEPSEKSSDDVDGNSLNESQRMSKSNKLDDSTSPLPSIEFFS</sequence>
<comment type="caution">
    <text evidence="9">The sequence shown here is derived from an EMBL/GenBank/DDBJ whole genome shotgun (WGS) entry which is preliminary data.</text>
</comment>
<feature type="DNA-binding region" description="Homeobox" evidence="5">
    <location>
        <begin position="128"/>
        <end position="187"/>
    </location>
</feature>
<dbReference type="Proteomes" id="UP000288716">
    <property type="component" value="Unassembled WGS sequence"/>
</dbReference>
<evidence type="ECO:0000256" key="5">
    <source>
        <dbReference type="PROSITE-ProRule" id="PRU00108"/>
    </source>
</evidence>
<feature type="compositionally biased region" description="Low complexity" evidence="7">
    <location>
        <begin position="12"/>
        <end position="32"/>
    </location>
</feature>
<dbReference type="PROSITE" id="PS00027">
    <property type="entry name" value="HOMEOBOX_1"/>
    <property type="match status" value="1"/>
</dbReference>
<protein>
    <submittedName>
        <fullName evidence="9">Homeobox-like protein</fullName>
    </submittedName>
</protein>
<dbReference type="InterPro" id="IPR001356">
    <property type="entry name" value="HD"/>
</dbReference>
<keyword evidence="4 5" id="KW-0539">Nucleus</keyword>
<evidence type="ECO:0000313" key="9">
    <source>
        <dbReference type="EMBL" id="RWS24080.1"/>
    </source>
</evidence>
<evidence type="ECO:0000256" key="1">
    <source>
        <dbReference type="ARBA" id="ARBA00004123"/>
    </source>
</evidence>
<dbReference type="InterPro" id="IPR009057">
    <property type="entry name" value="Homeodomain-like_sf"/>
</dbReference>
<dbReference type="SUPFAM" id="SSF46689">
    <property type="entry name" value="Homeodomain-like"/>
    <property type="match status" value="1"/>
</dbReference>
<keyword evidence="3 5" id="KW-0371">Homeobox</keyword>
<dbReference type="InterPro" id="IPR050649">
    <property type="entry name" value="Paired_Homeobox_TFs"/>
</dbReference>
<dbReference type="GO" id="GO:0000977">
    <property type="term" value="F:RNA polymerase II transcription regulatory region sequence-specific DNA binding"/>
    <property type="evidence" value="ECO:0007669"/>
    <property type="project" value="TreeGrafter"/>
</dbReference>
<feature type="compositionally biased region" description="Polar residues" evidence="7">
    <location>
        <begin position="338"/>
        <end position="359"/>
    </location>
</feature>
<dbReference type="PROSITE" id="PS50071">
    <property type="entry name" value="HOMEOBOX_2"/>
    <property type="match status" value="1"/>
</dbReference>
<comment type="subcellular location">
    <subcellularLocation>
        <location evidence="1 5 6">Nucleus</location>
    </subcellularLocation>
</comment>
<dbReference type="VEuPathDB" id="VectorBase:LDEU007960"/>
<dbReference type="InterPro" id="IPR017970">
    <property type="entry name" value="Homeobox_CS"/>
</dbReference>
<name>A0A443S9A2_9ACAR</name>
<dbReference type="OrthoDB" id="6159439at2759"/>
<feature type="region of interest" description="Disordered" evidence="7">
    <location>
        <begin position="323"/>
        <end position="366"/>
    </location>
</feature>
<evidence type="ECO:0000256" key="2">
    <source>
        <dbReference type="ARBA" id="ARBA00023125"/>
    </source>
</evidence>
<evidence type="ECO:0000256" key="4">
    <source>
        <dbReference type="ARBA" id="ARBA00023242"/>
    </source>
</evidence>
<dbReference type="CDD" id="cd00086">
    <property type="entry name" value="homeodomain"/>
    <property type="match status" value="1"/>
</dbReference>
<feature type="region of interest" description="Disordered" evidence="7">
    <location>
        <begin position="1"/>
        <end position="34"/>
    </location>
</feature>
<feature type="region of interest" description="Disordered" evidence="7">
    <location>
        <begin position="97"/>
        <end position="132"/>
    </location>
</feature>
<keyword evidence="10" id="KW-1185">Reference proteome</keyword>
<organism evidence="9 10">
    <name type="scientific">Leptotrombidium deliense</name>
    <dbReference type="NCBI Taxonomy" id="299467"/>
    <lineage>
        <taxon>Eukaryota</taxon>
        <taxon>Metazoa</taxon>
        <taxon>Ecdysozoa</taxon>
        <taxon>Arthropoda</taxon>
        <taxon>Chelicerata</taxon>
        <taxon>Arachnida</taxon>
        <taxon>Acari</taxon>
        <taxon>Acariformes</taxon>
        <taxon>Trombidiformes</taxon>
        <taxon>Prostigmata</taxon>
        <taxon>Anystina</taxon>
        <taxon>Parasitengona</taxon>
        <taxon>Trombiculoidea</taxon>
        <taxon>Trombiculidae</taxon>
        <taxon>Leptotrombidium</taxon>
    </lineage>
</organism>
<dbReference type="AlphaFoldDB" id="A0A443S9A2"/>
<dbReference type="GO" id="GO:0000981">
    <property type="term" value="F:DNA-binding transcription factor activity, RNA polymerase II-specific"/>
    <property type="evidence" value="ECO:0007669"/>
    <property type="project" value="InterPro"/>
</dbReference>
<evidence type="ECO:0000256" key="3">
    <source>
        <dbReference type="ARBA" id="ARBA00023155"/>
    </source>
</evidence>
<dbReference type="GO" id="GO:0005634">
    <property type="term" value="C:nucleus"/>
    <property type="evidence" value="ECO:0007669"/>
    <property type="project" value="UniProtKB-SubCell"/>
</dbReference>
<evidence type="ECO:0000256" key="7">
    <source>
        <dbReference type="SAM" id="MobiDB-lite"/>
    </source>
</evidence>
<dbReference type="STRING" id="299467.A0A443S9A2"/>
<proteinExistence type="predicted"/>
<feature type="compositionally biased region" description="Low complexity" evidence="7">
    <location>
        <begin position="100"/>
        <end position="125"/>
    </location>
</feature>
<dbReference type="PANTHER" id="PTHR24329:SF543">
    <property type="entry name" value="FI01017P-RELATED"/>
    <property type="match status" value="1"/>
</dbReference>